<evidence type="ECO:0000313" key="2">
    <source>
        <dbReference type="EMBL" id="KAJ1081494.1"/>
    </source>
</evidence>
<name>A0AAV7KT97_PLEWA</name>
<reference evidence="2" key="1">
    <citation type="journal article" date="2022" name="bioRxiv">
        <title>Sequencing and chromosome-scale assembly of the giantPleurodeles waltlgenome.</title>
        <authorList>
            <person name="Brown T."/>
            <person name="Elewa A."/>
            <person name="Iarovenko S."/>
            <person name="Subramanian E."/>
            <person name="Araus A.J."/>
            <person name="Petzold A."/>
            <person name="Susuki M."/>
            <person name="Suzuki K.-i.T."/>
            <person name="Hayashi T."/>
            <person name="Toyoda A."/>
            <person name="Oliveira C."/>
            <person name="Osipova E."/>
            <person name="Leigh N.D."/>
            <person name="Simon A."/>
            <person name="Yun M.H."/>
        </authorList>
    </citation>
    <scope>NUCLEOTIDE SEQUENCE</scope>
    <source>
        <strain evidence="2">20211129_DDA</strain>
        <tissue evidence="2">Liver</tissue>
    </source>
</reference>
<dbReference type="Proteomes" id="UP001066276">
    <property type="component" value="Chromosome 12"/>
</dbReference>
<evidence type="ECO:0000256" key="1">
    <source>
        <dbReference type="SAM" id="MobiDB-lite"/>
    </source>
</evidence>
<dbReference type="EMBL" id="JANPWB010000016">
    <property type="protein sequence ID" value="KAJ1081494.1"/>
    <property type="molecule type" value="Genomic_DNA"/>
</dbReference>
<feature type="region of interest" description="Disordered" evidence="1">
    <location>
        <begin position="1"/>
        <end position="148"/>
    </location>
</feature>
<gene>
    <name evidence="2" type="ORF">NDU88_001676</name>
</gene>
<keyword evidence="3" id="KW-1185">Reference proteome</keyword>
<organism evidence="2 3">
    <name type="scientific">Pleurodeles waltl</name>
    <name type="common">Iberian ribbed newt</name>
    <dbReference type="NCBI Taxonomy" id="8319"/>
    <lineage>
        <taxon>Eukaryota</taxon>
        <taxon>Metazoa</taxon>
        <taxon>Chordata</taxon>
        <taxon>Craniata</taxon>
        <taxon>Vertebrata</taxon>
        <taxon>Euteleostomi</taxon>
        <taxon>Amphibia</taxon>
        <taxon>Batrachia</taxon>
        <taxon>Caudata</taxon>
        <taxon>Salamandroidea</taxon>
        <taxon>Salamandridae</taxon>
        <taxon>Pleurodelinae</taxon>
        <taxon>Pleurodeles</taxon>
    </lineage>
</organism>
<protein>
    <submittedName>
        <fullName evidence="2">Uncharacterized protein</fullName>
    </submittedName>
</protein>
<comment type="caution">
    <text evidence="2">The sequence shown here is derived from an EMBL/GenBank/DDBJ whole genome shotgun (WGS) entry which is preliminary data.</text>
</comment>
<accession>A0AAV7KT97</accession>
<sequence length="148" mass="15344">MGPPPRRSTPKLKATDMPPGRGAGPTPLTWSGPAQPGSPLASIPRGLCTAQRASGSSPGPRAASTPPQHSSRLLRLRWPSTRCGARGGGPSLQSPPPRLQHQPAPRGTATASSQRSLSQFRPHQLTPQPGIVGADLTPGWRGLLPADD</sequence>
<feature type="compositionally biased region" description="Polar residues" evidence="1">
    <location>
        <begin position="109"/>
        <end position="127"/>
    </location>
</feature>
<feature type="compositionally biased region" description="Low complexity" evidence="1">
    <location>
        <begin position="52"/>
        <end position="67"/>
    </location>
</feature>
<dbReference type="AlphaFoldDB" id="A0AAV7KT97"/>
<evidence type="ECO:0000313" key="3">
    <source>
        <dbReference type="Proteomes" id="UP001066276"/>
    </source>
</evidence>
<proteinExistence type="predicted"/>